<accession>A0A4R0MXC1</accession>
<keyword evidence="2" id="KW-0695">RNA-directed DNA polymerase</keyword>
<protein>
    <submittedName>
        <fullName evidence="2">RNA-directed DNA polymerase</fullName>
    </submittedName>
</protein>
<organism evidence="2 3">
    <name type="scientific">Pedobacter frigiditerrae</name>
    <dbReference type="NCBI Taxonomy" id="2530452"/>
    <lineage>
        <taxon>Bacteria</taxon>
        <taxon>Pseudomonadati</taxon>
        <taxon>Bacteroidota</taxon>
        <taxon>Sphingobacteriia</taxon>
        <taxon>Sphingobacteriales</taxon>
        <taxon>Sphingobacteriaceae</taxon>
        <taxon>Pedobacter</taxon>
    </lineage>
</organism>
<dbReference type="OrthoDB" id="9780724at2"/>
<evidence type="ECO:0000313" key="2">
    <source>
        <dbReference type="EMBL" id="TCC91918.1"/>
    </source>
</evidence>
<comment type="caution">
    <text evidence="2">The sequence shown here is derived from an EMBL/GenBank/DDBJ whole genome shotgun (WGS) entry which is preliminary data.</text>
</comment>
<keyword evidence="2" id="KW-0548">Nucleotidyltransferase</keyword>
<gene>
    <name evidence="2" type="ORF">EZ428_09220</name>
</gene>
<dbReference type="EMBL" id="SJSK01000002">
    <property type="protein sequence ID" value="TCC91918.1"/>
    <property type="molecule type" value="Genomic_DNA"/>
</dbReference>
<keyword evidence="2" id="KW-0808">Transferase</keyword>
<dbReference type="GO" id="GO:0003964">
    <property type="term" value="F:RNA-directed DNA polymerase activity"/>
    <property type="evidence" value="ECO:0007669"/>
    <property type="project" value="UniProtKB-KW"/>
</dbReference>
<dbReference type="Pfam" id="PF00078">
    <property type="entry name" value="RVT_1"/>
    <property type="match status" value="1"/>
</dbReference>
<dbReference type="CDD" id="cd01646">
    <property type="entry name" value="RT_Bac_retron_I"/>
    <property type="match status" value="1"/>
</dbReference>
<proteinExistence type="predicted"/>
<keyword evidence="3" id="KW-1185">Reference proteome</keyword>
<evidence type="ECO:0000313" key="3">
    <source>
        <dbReference type="Proteomes" id="UP000292884"/>
    </source>
</evidence>
<dbReference type="AlphaFoldDB" id="A0A4R0MXC1"/>
<reference evidence="2 3" key="1">
    <citation type="submission" date="2019-02" db="EMBL/GenBank/DDBJ databases">
        <title>Pedobacter sp. RP-1-13 sp. nov., isolated from Arctic soil.</title>
        <authorList>
            <person name="Dahal R.H."/>
        </authorList>
    </citation>
    <scope>NUCLEOTIDE SEQUENCE [LARGE SCALE GENOMIC DNA]</scope>
    <source>
        <strain evidence="2 3">RP-1-13</strain>
    </source>
</reference>
<dbReference type="Proteomes" id="UP000292884">
    <property type="component" value="Unassembled WGS sequence"/>
</dbReference>
<feature type="domain" description="Reverse transcriptase" evidence="1">
    <location>
        <begin position="1"/>
        <end position="341"/>
    </location>
</feature>
<evidence type="ECO:0000259" key="1">
    <source>
        <dbReference type="PROSITE" id="PS50878"/>
    </source>
</evidence>
<dbReference type="InterPro" id="IPR000477">
    <property type="entry name" value="RT_dom"/>
</dbReference>
<dbReference type="RefSeq" id="WP_131552858.1">
    <property type="nucleotide sequence ID" value="NZ_SJSK01000002.1"/>
</dbReference>
<dbReference type="PROSITE" id="PS50878">
    <property type="entry name" value="RT_POL"/>
    <property type="match status" value="1"/>
</dbReference>
<name>A0A4R0MXC1_9SPHI</name>
<dbReference type="NCBIfam" id="NF041748">
    <property type="entry name" value="Drt3b"/>
    <property type="match status" value="1"/>
</dbReference>
<sequence>MSRVKIDKNDANRILLTELLPYEVPMLFSNDGFYQIVSEGNIEYFISKLRPLREIYGIPFNYEIAKSNDSDTRTLSVIHPFNQYNFIDFYKKYDSIMLHLCSKSPFSLRSIKKVAKFSSISELVFPEDGHKDAEVETEPEIKEYDPQYLKSYFIYKPVDLIYKFYDRHDYQRLEQRFNLLWEFDISKCFYHIYTHSITWAIKDKESAKRNHKFENLFENKFDKLMQQANYNETNGIVVGPEISRIFAEILLQQVDINVINRVLMQNFKMGVDYEVRRYVDDIFVFSNEEKIQEAIFKAYKEELRFYKLYLNTNKTKKTASPFVSNIAVGKRQVKKLVGELFDSLIDSTSKKMVPISRPYSISQHFIKDVQCVVRLNNLTYDVINRDIIRLFKRKLVGYLKNEDIDKEQDGFENFLLMFIEVVFYYYSLNITANATFKISQIIVLISKLLSEKADDYKHTVFSKILKEAEFVMTTYHRRQNKNETNIETLNLLISLKGLGKEYIFTEKKLREYFNLDQGLTKTNDISQLKKLNYFQIVTLLYYFDNNTDFKIIKSLLEKAVVKKFEEATDHFTKSELTLLFFDFISCPYVDFKNKKAIMVHSSYLRTGNFVNEVKTIQDQKTWFFEWDQEIDLEVVLKKKEWASTY</sequence>